<organism evidence="5 6">
    <name type="scientific">Tetranychus urticae</name>
    <name type="common">Two-spotted spider mite</name>
    <dbReference type="NCBI Taxonomy" id="32264"/>
    <lineage>
        <taxon>Eukaryota</taxon>
        <taxon>Metazoa</taxon>
        <taxon>Ecdysozoa</taxon>
        <taxon>Arthropoda</taxon>
        <taxon>Chelicerata</taxon>
        <taxon>Arachnida</taxon>
        <taxon>Acari</taxon>
        <taxon>Acariformes</taxon>
        <taxon>Trombidiformes</taxon>
        <taxon>Prostigmata</taxon>
        <taxon>Eleutherengona</taxon>
        <taxon>Raphignathae</taxon>
        <taxon>Tetranychoidea</taxon>
        <taxon>Tetranychidae</taxon>
        <taxon>Tetranychus</taxon>
    </lineage>
</organism>
<gene>
    <name evidence="5" type="primary">107361658</name>
</gene>
<dbReference type="AlphaFoldDB" id="T1K9Z7"/>
<dbReference type="EMBL" id="CAEY01001893">
    <property type="status" value="NOT_ANNOTATED_CDS"/>
    <property type="molecule type" value="Genomic_DNA"/>
</dbReference>
<protein>
    <recommendedName>
        <fullName evidence="7">Major facilitator superfamily (MFS) profile domain-containing protein</fullName>
    </recommendedName>
</protein>
<feature type="transmembrane region" description="Helical" evidence="4">
    <location>
        <begin position="315"/>
        <end position="333"/>
    </location>
</feature>
<feature type="transmembrane region" description="Helical" evidence="4">
    <location>
        <begin position="372"/>
        <end position="390"/>
    </location>
</feature>
<dbReference type="EnsemblMetazoa" id="tetur07g06740.1">
    <property type="protein sequence ID" value="tetur07g06740.1"/>
    <property type="gene ID" value="tetur07g06740"/>
</dbReference>
<accession>T1K9Z7</accession>
<keyword evidence="3 4" id="KW-0472">Membrane</keyword>
<feature type="transmembrane region" description="Helical" evidence="4">
    <location>
        <begin position="288"/>
        <end position="308"/>
    </location>
</feature>
<evidence type="ECO:0008006" key="7">
    <source>
        <dbReference type="Google" id="ProtNLM"/>
    </source>
</evidence>
<evidence type="ECO:0000256" key="2">
    <source>
        <dbReference type="ARBA" id="ARBA00022989"/>
    </source>
</evidence>
<keyword evidence="2 4" id="KW-1133">Transmembrane helix</keyword>
<feature type="transmembrane region" description="Helical" evidence="4">
    <location>
        <begin position="402"/>
        <end position="428"/>
    </location>
</feature>
<proteinExistence type="predicted"/>
<feature type="transmembrane region" description="Helical" evidence="4">
    <location>
        <begin position="105"/>
        <end position="132"/>
    </location>
</feature>
<dbReference type="OrthoDB" id="6365769at2759"/>
<dbReference type="PANTHER" id="PTHR23121">
    <property type="entry name" value="SODIUM-DEPENDENT GLUCOSE TRANSPORTER 1"/>
    <property type="match status" value="1"/>
</dbReference>
<keyword evidence="6" id="KW-1185">Reference proteome</keyword>
<reference evidence="5" key="2">
    <citation type="submission" date="2015-06" db="UniProtKB">
        <authorList>
            <consortium name="EnsemblMetazoa"/>
        </authorList>
    </citation>
    <scope>IDENTIFICATION</scope>
</reference>
<feature type="transmembrane region" description="Helical" evidence="4">
    <location>
        <begin position="200"/>
        <end position="221"/>
    </location>
</feature>
<feature type="transmembrane region" description="Helical" evidence="4">
    <location>
        <begin position="61"/>
        <end position="85"/>
    </location>
</feature>
<feature type="transmembrane region" description="Helical" evidence="4">
    <location>
        <begin position="339"/>
        <end position="360"/>
    </location>
</feature>
<dbReference type="eggNOG" id="ENOG502R5UW">
    <property type="taxonomic scope" value="Eukaryota"/>
</dbReference>
<evidence type="ECO:0000256" key="1">
    <source>
        <dbReference type="ARBA" id="ARBA00022692"/>
    </source>
</evidence>
<dbReference type="SUPFAM" id="SSF103473">
    <property type="entry name" value="MFS general substrate transporter"/>
    <property type="match status" value="1"/>
</dbReference>
<sequence length="447" mass="49427">MNLSNYLAANRAKLLKTFLCYVSFFCFGACYTLLGSSLFDLQIRMDVSFTKASQLVPSRSFGILTGSITSGFVGIFLGPEMILFLTNMMAGLMTGTAPWFKQFNVVNACIFLSGTALGILEIYSNTSVLAIWNERSTNYVQVLHGTCGLGSLLAPLIVKSFLLPQVTNTNDTIESEDKNTTESTDATVVGYTPEDVKVQYPFLFFGLIMILTSFGFLYSYFKTDSIKESKETEITDDHPKWKKNLIIMIGAFICHATFAVNALAGSLGPAFVVKSDLQMTKKDGADLVSAYWTVFTSYRLIFIIATNYIQKQSIIIFNCLLTLVGAVLMFLYAAHSRTFAWISFIMLAAGFSPTFAASLGSIQEYICITRKYASVIFLIGAIGDTAHPWIITGFMDKRPELFATYVSSLAAVQATIVLLLPFVCAKLFKTKTKENLNRTSSLRISQR</sequence>
<feature type="transmembrane region" description="Helical" evidence="4">
    <location>
        <begin position="20"/>
        <end position="41"/>
    </location>
</feature>
<keyword evidence="1 4" id="KW-0812">Transmembrane</keyword>
<evidence type="ECO:0000256" key="4">
    <source>
        <dbReference type="SAM" id="Phobius"/>
    </source>
</evidence>
<dbReference type="OMA" id="THNCIST"/>
<dbReference type="Gene3D" id="1.20.1250.20">
    <property type="entry name" value="MFS general substrate transporter like domains"/>
    <property type="match status" value="1"/>
</dbReference>
<evidence type="ECO:0000313" key="5">
    <source>
        <dbReference type="EnsemblMetazoa" id="tetur07g06740.1"/>
    </source>
</evidence>
<reference evidence="6" key="1">
    <citation type="submission" date="2011-08" db="EMBL/GenBank/DDBJ databases">
        <authorList>
            <person name="Rombauts S."/>
        </authorList>
    </citation>
    <scope>NUCLEOTIDE SEQUENCE</scope>
    <source>
        <strain evidence="6">London</strain>
    </source>
</reference>
<evidence type="ECO:0000313" key="6">
    <source>
        <dbReference type="Proteomes" id="UP000015104"/>
    </source>
</evidence>
<dbReference type="Proteomes" id="UP000015104">
    <property type="component" value="Unassembled WGS sequence"/>
</dbReference>
<dbReference type="InterPro" id="IPR036259">
    <property type="entry name" value="MFS_trans_sf"/>
</dbReference>
<feature type="transmembrane region" description="Helical" evidence="4">
    <location>
        <begin position="245"/>
        <end position="268"/>
    </location>
</feature>
<dbReference type="PANTHER" id="PTHR23121:SF9">
    <property type="entry name" value="SODIUM-DEPENDENT GLUCOSE TRANSPORTER 1"/>
    <property type="match status" value="1"/>
</dbReference>
<evidence type="ECO:0000256" key="3">
    <source>
        <dbReference type="ARBA" id="ARBA00023136"/>
    </source>
</evidence>
<dbReference type="HOGENOM" id="CLU_028923_2_1_1"/>
<name>T1K9Z7_TETUR</name>
<dbReference type="KEGG" id="tut:107361658"/>